<name>A0A9P5PAA2_9AGAR</name>
<proteinExistence type="predicted"/>
<reference evidence="1" key="1">
    <citation type="submission" date="2020-11" db="EMBL/GenBank/DDBJ databases">
        <authorList>
            <consortium name="DOE Joint Genome Institute"/>
            <person name="Ahrendt S."/>
            <person name="Riley R."/>
            <person name="Andreopoulos W."/>
            <person name="Labutti K."/>
            <person name="Pangilinan J."/>
            <person name="Ruiz-Duenas F.J."/>
            <person name="Barrasa J.M."/>
            <person name="Sanchez-Garcia M."/>
            <person name="Camarero S."/>
            <person name="Miyauchi S."/>
            <person name="Serrano A."/>
            <person name="Linde D."/>
            <person name="Babiker R."/>
            <person name="Drula E."/>
            <person name="Ayuso-Fernandez I."/>
            <person name="Pacheco R."/>
            <person name="Padilla G."/>
            <person name="Ferreira P."/>
            <person name="Barriuso J."/>
            <person name="Kellner H."/>
            <person name="Castanera R."/>
            <person name="Alfaro M."/>
            <person name="Ramirez L."/>
            <person name="Pisabarro A.G."/>
            <person name="Kuo A."/>
            <person name="Tritt A."/>
            <person name="Lipzen A."/>
            <person name="He G."/>
            <person name="Yan M."/>
            <person name="Ng V."/>
            <person name="Cullen D."/>
            <person name="Martin F."/>
            <person name="Rosso M.-N."/>
            <person name="Henrissat B."/>
            <person name="Hibbett D."/>
            <person name="Martinez A.T."/>
            <person name="Grigoriev I.V."/>
        </authorList>
    </citation>
    <scope>NUCLEOTIDE SEQUENCE</scope>
    <source>
        <strain evidence="1">AH 40177</strain>
    </source>
</reference>
<gene>
    <name evidence="1" type="ORF">BDP27DRAFT_1494641</name>
</gene>
<sequence>MDHFPMQWGHLDAFDAYSMYPVAQRMYNGEVDVLSAGVQQQSIVTGTSVLAINFIWLDCLFQGHTSSTPRWNHLGTNTAIGAGGDMSDFQYIQALLDELMIGEFTEQDV</sequence>
<organism evidence="1 2">
    <name type="scientific">Rhodocollybia butyracea</name>
    <dbReference type="NCBI Taxonomy" id="206335"/>
    <lineage>
        <taxon>Eukaryota</taxon>
        <taxon>Fungi</taxon>
        <taxon>Dikarya</taxon>
        <taxon>Basidiomycota</taxon>
        <taxon>Agaricomycotina</taxon>
        <taxon>Agaricomycetes</taxon>
        <taxon>Agaricomycetidae</taxon>
        <taxon>Agaricales</taxon>
        <taxon>Marasmiineae</taxon>
        <taxon>Omphalotaceae</taxon>
        <taxon>Rhodocollybia</taxon>
    </lineage>
</organism>
<evidence type="ECO:0000313" key="1">
    <source>
        <dbReference type="EMBL" id="KAF9060158.1"/>
    </source>
</evidence>
<evidence type="ECO:0000313" key="2">
    <source>
        <dbReference type="Proteomes" id="UP000772434"/>
    </source>
</evidence>
<accession>A0A9P5PAA2</accession>
<protein>
    <submittedName>
        <fullName evidence="1">Uncharacterized protein</fullName>
    </submittedName>
</protein>
<comment type="caution">
    <text evidence="1">The sequence shown here is derived from an EMBL/GenBank/DDBJ whole genome shotgun (WGS) entry which is preliminary data.</text>
</comment>
<dbReference type="AlphaFoldDB" id="A0A9P5PAA2"/>
<dbReference type="Proteomes" id="UP000772434">
    <property type="component" value="Unassembled WGS sequence"/>
</dbReference>
<keyword evidence="2" id="KW-1185">Reference proteome</keyword>
<dbReference type="OrthoDB" id="10248542at2759"/>
<dbReference type="EMBL" id="JADNRY010000257">
    <property type="protein sequence ID" value="KAF9060158.1"/>
    <property type="molecule type" value="Genomic_DNA"/>
</dbReference>